<reference evidence="1 2" key="1">
    <citation type="journal article" date="2021" name="Int. J. Syst. Evol. Microbiol.">
        <title>Halobaculum halophilum sp. nov. and Halobaculum salinum sp. nov., isolated from salt lake and saline soil.</title>
        <authorList>
            <person name="Cui H.L."/>
            <person name="Shi X.W."/>
            <person name="Yin X.M."/>
            <person name="Yang X.Y."/>
            <person name="Hou J."/>
            <person name="Zhu L."/>
        </authorList>
    </citation>
    <scope>NUCLEOTIDE SEQUENCE [LARGE SCALE GENOMIC DNA]</scope>
    <source>
        <strain evidence="1 2">NBRC 109044</strain>
    </source>
</reference>
<gene>
    <name evidence="1" type="ORF">K6T50_15655</name>
</gene>
<dbReference type="KEGG" id="hmp:K6T50_15655"/>
<evidence type="ECO:0000313" key="2">
    <source>
        <dbReference type="Proteomes" id="UP000826254"/>
    </source>
</evidence>
<keyword evidence="1" id="KW-0614">Plasmid</keyword>
<protein>
    <submittedName>
        <fullName evidence="1">Uncharacterized protein</fullName>
    </submittedName>
</protein>
<dbReference type="AlphaFoldDB" id="A0A8T8WHN8"/>
<name>A0A8T8WHN8_9EURY</name>
<dbReference type="RefSeq" id="WP_222609103.1">
    <property type="nucleotide sequence ID" value="NZ_CP081959.1"/>
</dbReference>
<organism evidence="1 2">
    <name type="scientific">Halobaculum magnesiiphilum</name>
    <dbReference type="NCBI Taxonomy" id="1017351"/>
    <lineage>
        <taxon>Archaea</taxon>
        <taxon>Methanobacteriati</taxon>
        <taxon>Methanobacteriota</taxon>
        <taxon>Stenosarchaea group</taxon>
        <taxon>Halobacteria</taxon>
        <taxon>Halobacteriales</taxon>
        <taxon>Haloferacaceae</taxon>
        <taxon>Halobaculum</taxon>
    </lineage>
</organism>
<dbReference type="GeneID" id="67179607"/>
<sequence length="200" mass="23843">MVYNLGGNPLLLLDNRELPEEALPNYEHPLWINGDWRDIVNRVILAPHADREVRRRTEEILSEFDLDVPIEEFRIGRSDITSSRGYQAELVGPDNYSSSFRYYSRHRQEFLDNTNWDQCESVDLVLFNPRGQQKPRSTIGEHYRNFDREPSFDEYHHDRLRYEVKVTRIYPDGTKERHLNDYAEYSELLSQHSLGRTRLT</sequence>
<geneLocation type="plasmid" evidence="1 2">
    <name>unnamed1</name>
</geneLocation>
<proteinExistence type="predicted"/>
<evidence type="ECO:0000313" key="1">
    <source>
        <dbReference type="EMBL" id="QZP39347.1"/>
    </source>
</evidence>
<keyword evidence="2" id="KW-1185">Reference proteome</keyword>
<accession>A0A8T8WHN8</accession>
<dbReference type="EMBL" id="CP081959">
    <property type="protein sequence ID" value="QZP39347.1"/>
    <property type="molecule type" value="Genomic_DNA"/>
</dbReference>
<dbReference type="Proteomes" id="UP000826254">
    <property type="component" value="Plasmid unnamed1"/>
</dbReference>